<name>A0A564UJ62_9FIRM</name>
<dbReference type="Gene3D" id="3.30.565.10">
    <property type="entry name" value="Histidine kinase-like ATPase, C-terminal domain"/>
    <property type="match status" value="1"/>
</dbReference>
<dbReference type="AlphaFoldDB" id="A0A564UJ62"/>
<proteinExistence type="predicted"/>
<dbReference type="InterPro" id="IPR036890">
    <property type="entry name" value="HATPase_C_sf"/>
</dbReference>
<accession>A0A564UJ62</accession>
<sequence length="96" mass="11037">MDNAIRGAVASDERRLSFQMYYGKGIMNIQIENSIKDTSKVRNGIYLTTKSRKEGHGIGLQNVKLVVEKYHGQMEICHAEKSFQVKILLYMKLDEK</sequence>
<evidence type="ECO:0000259" key="1">
    <source>
        <dbReference type="Pfam" id="PF14501"/>
    </source>
</evidence>
<evidence type="ECO:0000313" key="3">
    <source>
        <dbReference type="Proteomes" id="UP000358366"/>
    </source>
</evidence>
<gene>
    <name evidence="2" type="ORF">DFSSTS7063_02667</name>
</gene>
<evidence type="ECO:0000313" key="2">
    <source>
        <dbReference type="EMBL" id="VUX19292.1"/>
    </source>
</evidence>
<dbReference type="InterPro" id="IPR032834">
    <property type="entry name" value="NatK-like_C"/>
</dbReference>
<protein>
    <recommendedName>
        <fullName evidence="1">Sensor histidine kinase NatK-like C-terminal domain-containing protein</fullName>
    </recommendedName>
</protein>
<feature type="domain" description="Sensor histidine kinase NatK-like C-terminal" evidence="1">
    <location>
        <begin position="1"/>
        <end position="89"/>
    </location>
</feature>
<reference evidence="2 3" key="1">
    <citation type="submission" date="2019-07" db="EMBL/GenBank/DDBJ databases">
        <authorList>
            <person name="Hibberd C M."/>
            <person name="Gehrig L. J."/>
            <person name="Chang H.-W."/>
            <person name="Venkatesh S."/>
        </authorList>
    </citation>
    <scope>NUCLEOTIDE SEQUENCE [LARGE SCALE GENOMIC DNA]</scope>
    <source>
        <strain evidence="2">Dorea_formicigenerans_SSTS_Bg7063</strain>
    </source>
</reference>
<dbReference type="EMBL" id="CABHNI010000048">
    <property type="protein sequence ID" value="VUX19292.1"/>
    <property type="molecule type" value="Genomic_DNA"/>
</dbReference>
<organism evidence="2 3">
    <name type="scientific">Dorea formicigenerans</name>
    <dbReference type="NCBI Taxonomy" id="39486"/>
    <lineage>
        <taxon>Bacteria</taxon>
        <taxon>Bacillati</taxon>
        <taxon>Bacillota</taxon>
        <taxon>Clostridia</taxon>
        <taxon>Lachnospirales</taxon>
        <taxon>Lachnospiraceae</taxon>
        <taxon>Dorea</taxon>
    </lineage>
</organism>
<dbReference type="Pfam" id="PF14501">
    <property type="entry name" value="HATPase_c_5"/>
    <property type="match status" value="1"/>
</dbReference>
<dbReference type="SUPFAM" id="SSF55874">
    <property type="entry name" value="ATPase domain of HSP90 chaperone/DNA topoisomerase II/histidine kinase"/>
    <property type="match status" value="1"/>
</dbReference>
<dbReference type="Proteomes" id="UP000358366">
    <property type="component" value="Unassembled WGS sequence"/>
</dbReference>